<evidence type="ECO:0000256" key="1">
    <source>
        <dbReference type="ARBA" id="ARBA00023015"/>
    </source>
</evidence>
<sequence length="234" mass="25489">MEVLDATAPAGVTQPGELGLRERKKRQTRQAIRDAAVRLVADRGLERVTVDEIAEAANVSPRTFFNYFRSKEDALVGIDNDEIEETCVVLRARLANQPPLAALAEVLTARLERKTANPQLHLARVQMHHSHPQLSGAHAATWRHFERRLAEVIAERLGVSAEEHPYPRTLVFTAMAVVRAVITHWQRGVEPTAEGLAAELRAGFDSLARGLPPPEPAEPSAPAPAARPAATAGP</sequence>
<dbReference type="GO" id="GO:0003700">
    <property type="term" value="F:DNA-binding transcription factor activity"/>
    <property type="evidence" value="ECO:0007669"/>
    <property type="project" value="TreeGrafter"/>
</dbReference>
<feature type="DNA-binding region" description="H-T-H motif" evidence="4">
    <location>
        <begin position="49"/>
        <end position="68"/>
    </location>
</feature>
<accession>A0A937RAV2</accession>
<dbReference type="AlphaFoldDB" id="A0A937RAV2"/>
<dbReference type="EMBL" id="JAEACQ010000152">
    <property type="protein sequence ID" value="MBL7626917.1"/>
    <property type="molecule type" value="Genomic_DNA"/>
</dbReference>
<dbReference type="PROSITE" id="PS50977">
    <property type="entry name" value="HTH_TETR_2"/>
    <property type="match status" value="1"/>
</dbReference>
<protein>
    <submittedName>
        <fullName evidence="7">TetR family transcriptional regulator</fullName>
    </submittedName>
</protein>
<gene>
    <name evidence="7" type="ORF">I7412_07005</name>
</gene>
<dbReference type="PANTHER" id="PTHR30055:SF238">
    <property type="entry name" value="MYCOFACTOCIN BIOSYNTHESIS TRANSCRIPTIONAL REGULATOR MFTR-RELATED"/>
    <property type="match status" value="1"/>
</dbReference>
<evidence type="ECO:0000259" key="6">
    <source>
        <dbReference type="PROSITE" id="PS50977"/>
    </source>
</evidence>
<keyword evidence="1" id="KW-0805">Transcription regulation</keyword>
<keyword evidence="8" id="KW-1185">Reference proteome</keyword>
<evidence type="ECO:0000313" key="7">
    <source>
        <dbReference type="EMBL" id="MBL7626917.1"/>
    </source>
</evidence>
<dbReference type="Gene3D" id="1.10.357.10">
    <property type="entry name" value="Tetracycline Repressor, domain 2"/>
    <property type="match status" value="1"/>
</dbReference>
<dbReference type="InterPro" id="IPR001647">
    <property type="entry name" value="HTH_TetR"/>
</dbReference>
<dbReference type="Pfam" id="PF17754">
    <property type="entry name" value="TetR_C_14"/>
    <property type="match status" value="1"/>
</dbReference>
<feature type="compositionally biased region" description="Pro residues" evidence="5">
    <location>
        <begin position="211"/>
        <end position="222"/>
    </location>
</feature>
<keyword evidence="3" id="KW-0804">Transcription</keyword>
<proteinExistence type="predicted"/>
<dbReference type="GO" id="GO:0000976">
    <property type="term" value="F:transcription cis-regulatory region binding"/>
    <property type="evidence" value="ECO:0007669"/>
    <property type="project" value="TreeGrafter"/>
</dbReference>
<dbReference type="SUPFAM" id="SSF46689">
    <property type="entry name" value="Homeodomain-like"/>
    <property type="match status" value="1"/>
</dbReference>
<dbReference type="Pfam" id="PF00440">
    <property type="entry name" value="TetR_N"/>
    <property type="match status" value="1"/>
</dbReference>
<dbReference type="Proteomes" id="UP000604475">
    <property type="component" value="Unassembled WGS sequence"/>
</dbReference>
<dbReference type="PRINTS" id="PR00455">
    <property type="entry name" value="HTHTETR"/>
</dbReference>
<dbReference type="InterPro" id="IPR009057">
    <property type="entry name" value="Homeodomain-like_sf"/>
</dbReference>
<dbReference type="PANTHER" id="PTHR30055">
    <property type="entry name" value="HTH-TYPE TRANSCRIPTIONAL REGULATOR RUTR"/>
    <property type="match status" value="1"/>
</dbReference>
<dbReference type="InterPro" id="IPR050109">
    <property type="entry name" value="HTH-type_TetR-like_transc_reg"/>
</dbReference>
<organism evidence="7 8">
    <name type="scientific">Frankia nepalensis</name>
    <dbReference type="NCBI Taxonomy" id="1836974"/>
    <lineage>
        <taxon>Bacteria</taxon>
        <taxon>Bacillati</taxon>
        <taxon>Actinomycetota</taxon>
        <taxon>Actinomycetes</taxon>
        <taxon>Frankiales</taxon>
        <taxon>Frankiaceae</taxon>
        <taxon>Frankia</taxon>
    </lineage>
</organism>
<dbReference type="InterPro" id="IPR041347">
    <property type="entry name" value="MftR_C"/>
</dbReference>
<evidence type="ECO:0000256" key="4">
    <source>
        <dbReference type="PROSITE-ProRule" id="PRU00335"/>
    </source>
</evidence>
<feature type="region of interest" description="Disordered" evidence="5">
    <location>
        <begin position="206"/>
        <end position="234"/>
    </location>
</feature>
<dbReference type="Gene3D" id="1.10.10.60">
    <property type="entry name" value="Homeodomain-like"/>
    <property type="match status" value="1"/>
</dbReference>
<evidence type="ECO:0000256" key="3">
    <source>
        <dbReference type="ARBA" id="ARBA00023163"/>
    </source>
</evidence>
<dbReference type="InterPro" id="IPR023772">
    <property type="entry name" value="DNA-bd_HTH_TetR-type_CS"/>
</dbReference>
<evidence type="ECO:0000313" key="8">
    <source>
        <dbReference type="Proteomes" id="UP000604475"/>
    </source>
</evidence>
<keyword evidence="2 4" id="KW-0238">DNA-binding</keyword>
<dbReference type="PROSITE" id="PS01081">
    <property type="entry name" value="HTH_TETR_1"/>
    <property type="match status" value="1"/>
</dbReference>
<evidence type="ECO:0000256" key="5">
    <source>
        <dbReference type="SAM" id="MobiDB-lite"/>
    </source>
</evidence>
<comment type="caution">
    <text evidence="7">The sequence shown here is derived from an EMBL/GenBank/DDBJ whole genome shotgun (WGS) entry which is preliminary data.</text>
</comment>
<evidence type="ECO:0000256" key="2">
    <source>
        <dbReference type="ARBA" id="ARBA00023125"/>
    </source>
</evidence>
<feature type="compositionally biased region" description="Low complexity" evidence="5">
    <location>
        <begin position="223"/>
        <end position="234"/>
    </location>
</feature>
<feature type="domain" description="HTH tetR-type" evidence="6">
    <location>
        <begin position="26"/>
        <end position="86"/>
    </location>
</feature>
<reference evidence="7" key="1">
    <citation type="submission" date="2020-12" db="EMBL/GenBank/DDBJ databases">
        <title>Genomic characterization of non-nitrogen-fixing Frankia strains.</title>
        <authorList>
            <person name="Carlos-Shanley C."/>
            <person name="Guerra T."/>
            <person name="Hahn D."/>
        </authorList>
    </citation>
    <scope>NUCLEOTIDE SEQUENCE</scope>
    <source>
        <strain evidence="7">CN6</strain>
    </source>
</reference>
<name>A0A937RAV2_9ACTN</name>
<dbReference type="RefSeq" id="WP_203002566.1">
    <property type="nucleotide sequence ID" value="NZ_JADWYU010000101.1"/>
</dbReference>